<evidence type="ECO:0008006" key="3">
    <source>
        <dbReference type="Google" id="ProtNLM"/>
    </source>
</evidence>
<protein>
    <recommendedName>
        <fullName evidence="3">Lipoprotein</fullName>
    </recommendedName>
</protein>
<name>A0A9D9HYT9_9FIRM</name>
<reference evidence="1" key="2">
    <citation type="journal article" date="2021" name="PeerJ">
        <title>Extensive microbial diversity within the chicken gut microbiome revealed by metagenomics and culture.</title>
        <authorList>
            <person name="Gilroy R."/>
            <person name="Ravi A."/>
            <person name="Getino M."/>
            <person name="Pursley I."/>
            <person name="Horton D.L."/>
            <person name="Alikhan N.F."/>
            <person name="Baker D."/>
            <person name="Gharbi K."/>
            <person name="Hall N."/>
            <person name="Watson M."/>
            <person name="Adriaenssens E.M."/>
            <person name="Foster-Nyarko E."/>
            <person name="Jarju S."/>
            <person name="Secka A."/>
            <person name="Antonio M."/>
            <person name="Oren A."/>
            <person name="Chaudhuri R.R."/>
            <person name="La Ragione R."/>
            <person name="Hildebrand F."/>
            <person name="Pallen M.J."/>
        </authorList>
    </citation>
    <scope>NUCLEOTIDE SEQUENCE</scope>
    <source>
        <strain evidence="1">E3-2379</strain>
    </source>
</reference>
<proteinExistence type="predicted"/>
<reference evidence="1" key="1">
    <citation type="submission" date="2020-10" db="EMBL/GenBank/DDBJ databases">
        <authorList>
            <person name="Gilroy R."/>
        </authorList>
    </citation>
    <scope>NUCLEOTIDE SEQUENCE</scope>
    <source>
        <strain evidence="1">E3-2379</strain>
    </source>
</reference>
<feature type="non-terminal residue" evidence="1">
    <location>
        <position position="97"/>
    </location>
</feature>
<dbReference type="AlphaFoldDB" id="A0A9D9HYT9"/>
<gene>
    <name evidence="1" type="ORF">IAC13_01790</name>
</gene>
<accession>A0A9D9HYT9</accession>
<evidence type="ECO:0000313" key="2">
    <source>
        <dbReference type="Proteomes" id="UP000823618"/>
    </source>
</evidence>
<sequence length="97" mass="10633">MSRKKYIFLISIMLLIGTVLISCGESKKVSIEGTATSVDDMSKKIRKSVVMENDDLSVRITHGLRGVLTNDIVFPVQMEITNKGKDFSGTAIVTVPD</sequence>
<organism evidence="1 2">
    <name type="scientific">Candidatus Scybalomonas excrementavium</name>
    <dbReference type="NCBI Taxonomy" id="2840943"/>
    <lineage>
        <taxon>Bacteria</taxon>
        <taxon>Bacillati</taxon>
        <taxon>Bacillota</taxon>
        <taxon>Clostridia</taxon>
        <taxon>Lachnospirales</taxon>
        <taxon>Lachnospiraceae</taxon>
        <taxon>Lachnospiraceae incertae sedis</taxon>
        <taxon>Candidatus Scybalomonas</taxon>
    </lineage>
</organism>
<dbReference type="PROSITE" id="PS51257">
    <property type="entry name" value="PROKAR_LIPOPROTEIN"/>
    <property type="match status" value="1"/>
</dbReference>
<dbReference type="EMBL" id="JADIML010000055">
    <property type="protein sequence ID" value="MBO8462645.1"/>
    <property type="molecule type" value="Genomic_DNA"/>
</dbReference>
<evidence type="ECO:0000313" key="1">
    <source>
        <dbReference type="EMBL" id="MBO8462645.1"/>
    </source>
</evidence>
<comment type="caution">
    <text evidence="1">The sequence shown here is derived from an EMBL/GenBank/DDBJ whole genome shotgun (WGS) entry which is preliminary data.</text>
</comment>
<dbReference type="Proteomes" id="UP000823618">
    <property type="component" value="Unassembled WGS sequence"/>
</dbReference>